<dbReference type="PRINTS" id="PR00368">
    <property type="entry name" value="FADPNR"/>
</dbReference>
<reference evidence="16 17" key="1">
    <citation type="submission" date="2019-06" db="EMBL/GenBank/DDBJ databases">
        <title>Sequencing the genomes of 1000 actinobacteria strains.</title>
        <authorList>
            <person name="Klenk H.-P."/>
        </authorList>
    </citation>
    <scope>NUCLEOTIDE SEQUENCE [LARGE SCALE GENOMIC DNA]</scope>
    <source>
        <strain evidence="16 17">DSM 45456</strain>
    </source>
</reference>
<evidence type="ECO:0000256" key="8">
    <source>
        <dbReference type="ARBA" id="ARBA00022857"/>
    </source>
</evidence>
<dbReference type="EMBL" id="VFPP01000001">
    <property type="protein sequence ID" value="TQM85432.1"/>
    <property type="molecule type" value="Genomic_DNA"/>
</dbReference>
<comment type="caution">
    <text evidence="16">The sequence shown here is derived from an EMBL/GenBank/DDBJ whole genome shotgun (WGS) entry which is preliminary data.</text>
</comment>
<evidence type="ECO:0000256" key="12">
    <source>
        <dbReference type="ARBA" id="ARBA00031158"/>
    </source>
</evidence>
<comment type="cofactor">
    <cofactor evidence="1">
        <name>FAD</name>
        <dbReference type="ChEBI" id="CHEBI:57692"/>
    </cofactor>
</comment>
<protein>
    <recommendedName>
        <fullName evidence="5">L-lysine N6-monooxygenase MbtG</fullName>
        <ecNumber evidence="4">1.14.13.59</ecNumber>
    </recommendedName>
    <alternativeName>
        <fullName evidence="14">Lysine 6-N-hydroxylase</fullName>
    </alternativeName>
    <alternativeName>
        <fullName evidence="13">Lysine N6-hydroxylase</fullName>
    </alternativeName>
    <alternativeName>
        <fullName evidence="11">Lysine-N-oxygenase</fullName>
    </alternativeName>
    <alternativeName>
        <fullName evidence="12">Mycobactin synthase protein G</fullName>
    </alternativeName>
</protein>
<comment type="similarity">
    <text evidence="3">Belongs to the lysine N(6)-hydroxylase/L-ornithine N(5)-oxygenase family.</text>
</comment>
<evidence type="ECO:0000256" key="13">
    <source>
        <dbReference type="ARBA" id="ARBA00032493"/>
    </source>
</evidence>
<name>A0A543JRG1_9PSEU</name>
<evidence type="ECO:0000256" key="15">
    <source>
        <dbReference type="ARBA" id="ARBA00048407"/>
    </source>
</evidence>
<proteinExistence type="inferred from homology"/>
<organism evidence="16 17">
    <name type="scientific">Saccharothrix saharensis</name>
    <dbReference type="NCBI Taxonomy" id="571190"/>
    <lineage>
        <taxon>Bacteria</taxon>
        <taxon>Bacillati</taxon>
        <taxon>Actinomycetota</taxon>
        <taxon>Actinomycetes</taxon>
        <taxon>Pseudonocardiales</taxon>
        <taxon>Pseudonocardiaceae</taxon>
        <taxon>Saccharothrix</taxon>
    </lineage>
</organism>
<evidence type="ECO:0000256" key="10">
    <source>
        <dbReference type="ARBA" id="ARBA00023033"/>
    </source>
</evidence>
<dbReference type="SUPFAM" id="SSF51905">
    <property type="entry name" value="FAD/NAD(P)-binding domain"/>
    <property type="match status" value="2"/>
</dbReference>
<sequence length="422" mass="45507">MAAVPRGITTAADVVGVGFGPSNLALAVALEEVGTLTAGFFERQPRFGWHRGMLLDGATMQVSFLKDLVSMRNPASRHSFVAYLHAKGRLPGFINSKTLYPLRVEFHDYLEWVAGHFADAVAYGSEVVGIEPVAEDGAVEHLDVLVRYDGLVTTHRARNVVIATGLVPVLPPGVRGSARVWHSSELLHRVDDLAAREPRQVAVIGAGQSAAEVTDYLHRALPGAEVLAVFSRYGYSVADDSPFANAVFDPEAVDLFFDAPPNARARLLAYHANTNYSVVDADLSAQLYRTRYREQVLGTSRLRIVNASRLHDLVETEEGVTLRVEHLPTGAVSALDVDAVVCATGYRPADPTPMLRGLAKLDEAGRPVLDRDYRVVTSDSVHCGIYLQGAVAEPSHGLSAGLLSTTAVRAGEIVRSIVDQGR</sequence>
<dbReference type="Pfam" id="PF13434">
    <property type="entry name" value="Lys_Orn_oxgnase"/>
    <property type="match status" value="1"/>
</dbReference>
<keyword evidence="6" id="KW-0285">Flavoprotein</keyword>
<comment type="catalytic activity">
    <reaction evidence="15">
        <text>L-lysine + NADPH + O2 = N(6)-hydroxy-L-lysine + NADP(+) + H2O</text>
        <dbReference type="Rhea" id="RHEA:23228"/>
        <dbReference type="ChEBI" id="CHEBI:15377"/>
        <dbReference type="ChEBI" id="CHEBI:15379"/>
        <dbReference type="ChEBI" id="CHEBI:32551"/>
        <dbReference type="ChEBI" id="CHEBI:57783"/>
        <dbReference type="ChEBI" id="CHEBI:57820"/>
        <dbReference type="ChEBI" id="CHEBI:58349"/>
        <dbReference type="EC" id="1.14.13.59"/>
    </reaction>
</comment>
<dbReference type="OrthoDB" id="7527071at2"/>
<dbReference type="RefSeq" id="WP_141983472.1">
    <property type="nucleotide sequence ID" value="NZ_VFPP01000001.1"/>
</dbReference>
<evidence type="ECO:0000256" key="11">
    <source>
        <dbReference type="ARBA" id="ARBA00029939"/>
    </source>
</evidence>
<keyword evidence="9" id="KW-0560">Oxidoreductase</keyword>
<dbReference type="AlphaFoldDB" id="A0A543JRG1"/>
<evidence type="ECO:0000256" key="3">
    <source>
        <dbReference type="ARBA" id="ARBA00007588"/>
    </source>
</evidence>
<dbReference type="InterPro" id="IPR025700">
    <property type="entry name" value="Lys/Orn_oxygenase"/>
</dbReference>
<evidence type="ECO:0000256" key="7">
    <source>
        <dbReference type="ARBA" id="ARBA00022827"/>
    </source>
</evidence>
<keyword evidence="10" id="KW-0503">Monooxygenase</keyword>
<dbReference type="PANTHER" id="PTHR42802">
    <property type="entry name" value="MONOOXYGENASE"/>
    <property type="match status" value="1"/>
</dbReference>
<evidence type="ECO:0000313" key="17">
    <source>
        <dbReference type="Proteomes" id="UP000316628"/>
    </source>
</evidence>
<dbReference type="EC" id="1.14.13.59" evidence="4"/>
<dbReference type="PRINTS" id="PR00411">
    <property type="entry name" value="PNDRDTASEI"/>
</dbReference>
<evidence type="ECO:0000256" key="6">
    <source>
        <dbReference type="ARBA" id="ARBA00022630"/>
    </source>
</evidence>
<gene>
    <name evidence="16" type="ORF">FHX81_7913</name>
</gene>
<dbReference type="Proteomes" id="UP000316628">
    <property type="component" value="Unassembled WGS sequence"/>
</dbReference>
<evidence type="ECO:0000313" key="16">
    <source>
        <dbReference type="EMBL" id="TQM85432.1"/>
    </source>
</evidence>
<evidence type="ECO:0000256" key="9">
    <source>
        <dbReference type="ARBA" id="ARBA00023002"/>
    </source>
</evidence>
<accession>A0A543JRG1</accession>
<keyword evidence="17" id="KW-1185">Reference proteome</keyword>
<evidence type="ECO:0000256" key="1">
    <source>
        <dbReference type="ARBA" id="ARBA00001974"/>
    </source>
</evidence>
<comment type="pathway">
    <text evidence="2">Siderophore biosynthesis.</text>
</comment>
<evidence type="ECO:0000256" key="5">
    <source>
        <dbReference type="ARBA" id="ARBA00016406"/>
    </source>
</evidence>
<dbReference type="PANTHER" id="PTHR42802:SF1">
    <property type="entry name" value="L-ORNITHINE N(5)-MONOOXYGENASE"/>
    <property type="match status" value="1"/>
</dbReference>
<dbReference type="InterPro" id="IPR036188">
    <property type="entry name" value="FAD/NAD-bd_sf"/>
</dbReference>
<dbReference type="Gene3D" id="3.50.50.60">
    <property type="entry name" value="FAD/NAD(P)-binding domain"/>
    <property type="match status" value="1"/>
</dbReference>
<keyword evidence="7" id="KW-0274">FAD</keyword>
<dbReference type="GO" id="GO:0047091">
    <property type="term" value="F:L-lysine 6-monooxygenase (NADPH) activity"/>
    <property type="evidence" value="ECO:0007669"/>
    <property type="project" value="UniProtKB-EC"/>
</dbReference>
<keyword evidence="8" id="KW-0521">NADP</keyword>
<evidence type="ECO:0000256" key="4">
    <source>
        <dbReference type="ARBA" id="ARBA00013076"/>
    </source>
</evidence>
<evidence type="ECO:0000256" key="2">
    <source>
        <dbReference type="ARBA" id="ARBA00004924"/>
    </source>
</evidence>
<evidence type="ECO:0000256" key="14">
    <source>
        <dbReference type="ARBA" id="ARBA00032738"/>
    </source>
</evidence>